<dbReference type="Proteomes" id="UP000245533">
    <property type="component" value="Unassembled WGS sequence"/>
</dbReference>
<dbReference type="OrthoDB" id="214253at2"/>
<dbReference type="PANTHER" id="PTHR13847">
    <property type="entry name" value="SARCOSINE DEHYDROGENASE-RELATED"/>
    <property type="match status" value="1"/>
</dbReference>
<dbReference type="SUPFAM" id="SSF54373">
    <property type="entry name" value="FAD-linked reductases, C-terminal domain"/>
    <property type="match status" value="1"/>
</dbReference>
<dbReference type="Gene3D" id="3.50.50.60">
    <property type="entry name" value="FAD/NAD(P)-binding domain"/>
    <property type="match status" value="1"/>
</dbReference>
<accession>A0A316TVN2</accession>
<dbReference type="InterPro" id="IPR036188">
    <property type="entry name" value="FAD/NAD-bd_sf"/>
</dbReference>
<dbReference type="AlphaFoldDB" id="A0A316TVN2"/>
<evidence type="ECO:0000313" key="3">
    <source>
        <dbReference type="Proteomes" id="UP000245533"/>
    </source>
</evidence>
<evidence type="ECO:0000259" key="1">
    <source>
        <dbReference type="Pfam" id="PF01266"/>
    </source>
</evidence>
<dbReference type="EMBL" id="QGGB01000002">
    <property type="protein sequence ID" value="PWN08008.1"/>
    <property type="molecule type" value="Genomic_DNA"/>
</dbReference>
<dbReference type="InterPro" id="IPR006076">
    <property type="entry name" value="FAD-dep_OxRdtase"/>
</dbReference>
<dbReference type="RefSeq" id="WP_109644711.1">
    <property type="nucleotide sequence ID" value="NZ_QGGB01000002.1"/>
</dbReference>
<proteinExistence type="predicted"/>
<reference evidence="2 3" key="1">
    <citation type="submission" date="2018-05" db="EMBL/GenBank/DDBJ databases">
        <title>Rhodohalobacter halophilus gen. nov., sp. nov., a moderately halophilic member of the family Balneolaceae.</title>
        <authorList>
            <person name="Liu Z.-W."/>
        </authorList>
    </citation>
    <scope>NUCLEOTIDE SEQUENCE [LARGE SCALE GENOMIC DNA]</scope>
    <source>
        <strain evidence="2 3">8A47</strain>
    </source>
</reference>
<comment type="caution">
    <text evidence="2">The sequence shown here is derived from an EMBL/GenBank/DDBJ whole genome shotgun (WGS) entry which is preliminary data.</text>
</comment>
<evidence type="ECO:0000313" key="2">
    <source>
        <dbReference type="EMBL" id="PWN08008.1"/>
    </source>
</evidence>
<dbReference type="SUPFAM" id="SSF51905">
    <property type="entry name" value="FAD/NAD(P)-binding domain"/>
    <property type="match status" value="1"/>
</dbReference>
<dbReference type="GO" id="GO:0005737">
    <property type="term" value="C:cytoplasm"/>
    <property type="evidence" value="ECO:0007669"/>
    <property type="project" value="TreeGrafter"/>
</dbReference>
<feature type="domain" description="FAD dependent oxidoreductase" evidence="1">
    <location>
        <begin position="7"/>
        <end position="344"/>
    </location>
</feature>
<protein>
    <recommendedName>
        <fullName evidence="1">FAD dependent oxidoreductase domain-containing protein</fullName>
    </recommendedName>
</protein>
<gene>
    <name evidence="2" type="ORF">DDZ15_03070</name>
</gene>
<sequence>MSNYFAAIFGAGIAGTAIALELQKHGKKVLLIDPHVSEESPGAPAALVNPATGRHARMSWEAEACMKALRETVEVVQKDHNGELLISDTGVIRPAISEKLAVNFRESLEKYEWPDGWIRWMDEKEVSDLNPNIAPNYGALFLDCGFTVFVDRYLNALRKHLRLNGAACRYEAARYESVPDGNAYRITLESGETATADHVIAAAGEQTPFFNHWQYLPLHRVKGQIVRYEADRDLNWDHAVSAMGYTLRRGKRDLVVGSTYEHKFEDLSVTERAAEQIHGKLAKMLPGIAEKVTIKGQLAGVRVTTPNKLPVIGRHEEHPNLCIYTAMGSKGLLFSSHVARFLAEHLVNGSPIPDELDTKRFDG</sequence>
<dbReference type="PANTHER" id="PTHR13847:SF261">
    <property type="entry name" value="FAD-DEPENDENT OXIDOREDUCTASE FAMILY PROTEIN"/>
    <property type="match status" value="1"/>
</dbReference>
<organism evidence="2 3">
    <name type="scientific">Rhodohalobacter mucosus</name>
    <dbReference type="NCBI Taxonomy" id="2079485"/>
    <lineage>
        <taxon>Bacteria</taxon>
        <taxon>Pseudomonadati</taxon>
        <taxon>Balneolota</taxon>
        <taxon>Balneolia</taxon>
        <taxon>Balneolales</taxon>
        <taxon>Balneolaceae</taxon>
        <taxon>Rhodohalobacter</taxon>
    </lineage>
</organism>
<name>A0A316TVN2_9BACT</name>
<dbReference type="Pfam" id="PF01266">
    <property type="entry name" value="DAO"/>
    <property type="match status" value="1"/>
</dbReference>
<keyword evidence="3" id="KW-1185">Reference proteome</keyword>
<dbReference type="Gene3D" id="3.30.9.10">
    <property type="entry name" value="D-Amino Acid Oxidase, subunit A, domain 2"/>
    <property type="match status" value="1"/>
</dbReference>